<accession>A0ABD5MN05</accession>
<evidence type="ECO:0000313" key="8">
    <source>
        <dbReference type="Proteomes" id="UP001589595"/>
    </source>
</evidence>
<keyword evidence="1" id="KW-0229">DNA integration</keyword>
<dbReference type="SUPFAM" id="SSF56349">
    <property type="entry name" value="DNA breaking-rejoining enzymes"/>
    <property type="match status" value="1"/>
</dbReference>
<protein>
    <submittedName>
        <fullName evidence="7">Tyrosine-type recombinase/integrase</fullName>
    </submittedName>
</protein>
<feature type="domain" description="Core-binding (CB)" evidence="6">
    <location>
        <begin position="30"/>
        <end position="124"/>
    </location>
</feature>
<dbReference type="AlphaFoldDB" id="A0ABD5MN05"/>
<evidence type="ECO:0000259" key="6">
    <source>
        <dbReference type="PROSITE" id="PS51900"/>
    </source>
</evidence>
<evidence type="ECO:0000256" key="2">
    <source>
        <dbReference type="ARBA" id="ARBA00023125"/>
    </source>
</evidence>
<dbReference type="GO" id="GO:0003677">
    <property type="term" value="F:DNA binding"/>
    <property type="evidence" value="ECO:0007669"/>
    <property type="project" value="UniProtKB-UniRule"/>
</dbReference>
<dbReference type="InterPro" id="IPR011010">
    <property type="entry name" value="DNA_brk_join_enz"/>
</dbReference>
<reference evidence="7" key="1">
    <citation type="submission" date="2024-09" db="EMBL/GenBank/DDBJ databases">
        <authorList>
            <person name="Sun Q."/>
        </authorList>
    </citation>
    <scope>NUCLEOTIDE SEQUENCE [LARGE SCALE GENOMIC DNA]</scope>
    <source>
        <strain evidence="7">JCM 31273</strain>
    </source>
</reference>
<evidence type="ECO:0000256" key="4">
    <source>
        <dbReference type="PROSITE-ProRule" id="PRU01248"/>
    </source>
</evidence>
<dbReference type="Proteomes" id="UP001589595">
    <property type="component" value="Unassembled WGS sequence"/>
</dbReference>
<comment type="caution">
    <text evidence="7">The sequence shown here is derived from an EMBL/GenBank/DDBJ whole genome shotgun (WGS) entry which is preliminary data.</text>
</comment>
<dbReference type="PANTHER" id="PTHR30349:SF41">
    <property type="entry name" value="INTEGRASE_RECOMBINASE PROTEIN MJ0367-RELATED"/>
    <property type="match status" value="1"/>
</dbReference>
<dbReference type="Pfam" id="PF00589">
    <property type="entry name" value="Phage_integrase"/>
    <property type="match status" value="1"/>
</dbReference>
<dbReference type="RefSeq" id="WP_222921065.1">
    <property type="nucleotide sequence ID" value="NZ_CP082286.1"/>
</dbReference>
<dbReference type="PROSITE" id="PS51900">
    <property type="entry name" value="CB"/>
    <property type="match status" value="1"/>
</dbReference>
<evidence type="ECO:0000256" key="3">
    <source>
        <dbReference type="ARBA" id="ARBA00023172"/>
    </source>
</evidence>
<gene>
    <name evidence="7" type="ORF">ACFFOL_13680</name>
</gene>
<dbReference type="CDD" id="cd00397">
    <property type="entry name" value="DNA_BRE_C"/>
    <property type="match status" value="1"/>
</dbReference>
<evidence type="ECO:0000313" key="7">
    <source>
        <dbReference type="EMBL" id="MFB9825218.1"/>
    </source>
</evidence>
<proteinExistence type="predicted"/>
<dbReference type="InterPro" id="IPR044068">
    <property type="entry name" value="CB"/>
</dbReference>
<name>A0ABD5MN05_9EURY</name>
<dbReference type="InterPro" id="IPR013762">
    <property type="entry name" value="Integrase-like_cat_sf"/>
</dbReference>
<organism evidence="7 8">
    <name type="scientific">Halobaculum roseum</name>
    <dbReference type="NCBI Taxonomy" id="2175149"/>
    <lineage>
        <taxon>Archaea</taxon>
        <taxon>Methanobacteriati</taxon>
        <taxon>Methanobacteriota</taxon>
        <taxon>Stenosarchaea group</taxon>
        <taxon>Halobacteria</taxon>
        <taxon>Halobacteriales</taxon>
        <taxon>Haloferacaceae</taxon>
        <taxon>Halobaculum</taxon>
    </lineage>
</organism>
<dbReference type="PROSITE" id="PS51898">
    <property type="entry name" value="TYR_RECOMBINASE"/>
    <property type="match status" value="1"/>
</dbReference>
<sequence length="431" mass="48869">MTTPREKFERRKETFSEYVDSGEIDSDTAEAVRELLNAYDDHNVMTPAPEGEGTREPGTLTAWLYRLMQFSRERKLVEATAEDLKHDIQSMHDGGHPLVKDEGIQKSTLRSYQAALRKFYGYHTDLNVEPGEIPMFDQKDPQVDPSDMLTKEEIHEAREAADNPRDKLIFQLLLYTGQRREAIRTLRLKDVNPQAGTYRLNPEVDGLKGAQDRNGKRPLLGAKAAVQNWLEYHPDTTDPEHYLITARPNYSTPDPTTPVSGETIRRCMEKIKERTDIDKPMHPHAMRHNFVTIAARDYDLPHDTIKYLIGHDAASQVMETTYSHLSGDDHVKRAEEAFGIREPEDESPLTPDVCDVCGNNLAPSAKACSRCGAVFTPDAQSAQESIQSDMKDSYREVDPEDVDTQEKIDALDDLLDDPEVKALLYEKLSDK</sequence>
<dbReference type="PANTHER" id="PTHR30349">
    <property type="entry name" value="PHAGE INTEGRASE-RELATED"/>
    <property type="match status" value="1"/>
</dbReference>
<evidence type="ECO:0000259" key="5">
    <source>
        <dbReference type="PROSITE" id="PS51898"/>
    </source>
</evidence>
<evidence type="ECO:0000256" key="1">
    <source>
        <dbReference type="ARBA" id="ARBA00022908"/>
    </source>
</evidence>
<dbReference type="GO" id="GO:0006310">
    <property type="term" value="P:DNA recombination"/>
    <property type="evidence" value="ECO:0007669"/>
    <property type="project" value="UniProtKB-KW"/>
</dbReference>
<dbReference type="GeneID" id="67211132"/>
<dbReference type="InterPro" id="IPR050090">
    <property type="entry name" value="Tyrosine_recombinase_XerCD"/>
</dbReference>
<dbReference type="Gene3D" id="1.10.443.10">
    <property type="entry name" value="Intergrase catalytic core"/>
    <property type="match status" value="1"/>
</dbReference>
<dbReference type="InterPro" id="IPR002104">
    <property type="entry name" value="Integrase_catalytic"/>
</dbReference>
<dbReference type="GO" id="GO:0015074">
    <property type="term" value="P:DNA integration"/>
    <property type="evidence" value="ECO:0007669"/>
    <property type="project" value="UniProtKB-KW"/>
</dbReference>
<keyword evidence="3" id="KW-0233">DNA recombination</keyword>
<dbReference type="EMBL" id="JBHMAJ010000009">
    <property type="protein sequence ID" value="MFB9825218.1"/>
    <property type="molecule type" value="Genomic_DNA"/>
</dbReference>
<feature type="domain" description="Tyr recombinase" evidence="5">
    <location>
        <begin position="144"/>
        <end position="336"/>
    </location>
</feature>
<keyword evidence="8" id="KW-1185">Reference proteome</keyword>
<keyword evidence="2 4" id="KW-0238">DNA-binding</keyword>